<evidence type="ECO:0000256" key="1">
    <source>
        <dbReference type="ARBA" id="ARBA00022962"/>
    </source>
</evidence>
<reference evidence="2 3" key="1">
    <citation type="submission" date="2018-08" db="EMBL/GenBank/DDBJ databases">
        <title>Aphanomyces genome sequencing and annotation.</title>
        <authorList>
            <person name="Minardi D."/>
            <person name="Oidtmann B."/>
            <person name="Van Der Giezen M."/>
            <person name="Studholme D.J."/>
        </authorList>
    </citation>
    <scope>NUCLEOTIDE SEQUENCE [LARGE SCALE GENOMIC DNA]</scope>
    <source>
        <strain evidence="2 3">Si</strain>
    </source>
</reference>
<keyword evidence="1" id="KW-0315">Glutamine amidotransferase</keyword>
<protein>
    <submittedName>
        <fullName evidence="2">Uncharacterized protein</fullName>
    </submittedName>
</protein>
<organism evidence="2 3">
    <name type="scientific">Aphanomyces astaci</name>
    <name type="common">Crayfish plague agent</name>
    <dbReference type="NCBI Taxonomy" id="112090"/>
    <lineage>
        <taxon>Eukaryota</taxon>
        <taxon>Sar</taxon>
        <taxon>Stramenopiles</taxon>
        <taxon>Oomycota</taxon>
        <taxon>Saprolegniomycetes</taxon>
        <taxon>Saprolegniales</taxon>
        <taxon>Verrucalvaceae</taxon>
        <taxon>Aphanomyces</taxon>
    </lineage>
</organism>
<dbReference type="Gene3D" id="3.40.50.300">
    <property type="entry name" value="P-loop containing nucleotide triphosphate hydrolases"/>
    <property type="match status" value="1"/>
</dbReference>
<dbReference type="InterPro" id="IPR027417">
    <property type="entry name" value="P-loop_NTPase"/>
</dbReference>
<sequence length="433" mass="46112">MTMHVHVCGSAVDAEFQQVKAVLEGLSAVHDNMHVHVTEGNSSLQIQVTAAPPGPTSTVTSLQDLLPLLRAHVSFVTPSTSPPPLFPSAGTPNGALRLFIGGDRSQVGKSTVCLGILGALLQLGYMHPLKYLLLNEALAIIRASSRTSNLPPSAKNLSLSHASASTMVRPSFPHRSALTCHVGIAAQPIGPVVFYAGFTRAFLDQPDPARASHDLLRQVVHAVDAISVGKRIVIIDGVGYPAVGSICGVSNADIAAALQPISVLLVGKKGVGDAVDSFNLNATYFSSRHVRVLGGVFNRLPAHGYYSLDQCKAAVTTYFAKMSNLDGYKAYGFVPELDPTTSAISPPDEWHAIVHAMMQHVDVRGIVADASAQATRKRRRFGILDDDQYDDVVMHSAEPIELDTFKKPRNELTIQWKAAAQAAARHMGAPSSA</sequence>
<dbReference type="Proteomes" id="UP000283543">
    <property type="component" value="Unassembled WGS sequence"/>
</dbReference>
<dbReference type="AlphaFoldDB" id="A0A3R6W3J4"/>
<dbReference type="SUPFAM" id="SSF52540">
    <property type="entry name" value="P-loop containing nucleoside triphosphate hydrolases"/>
    <property type="match status" value="1"/>
</dbReference>
<evidence type="ECO:0000313" key="3">
    <source>
        <dbReference type="Proteomes" id="UP000283543"/>
    </source>
</evidence>
<evidence type="ECO:0000313" key="2">
    <source>
        <dbReference type="EMBL" id="RHY73576.1"/>
    </source>
</evidence>
<proteinExistence type="predicted"/>
<accession>A0A3R6W3J4</accession>
<dbReference type="PANTHER" id="PTHR21343">
    <property type="entry name" value="DETHIOBIOTIN SYNTHETASE"/>
    <property type="match status" value="1"/>
</dbReference>
<dbReference type="VEuPathDB" id="FungiDB:H257_09922"/>
<gene>
    <name evidence="2" type="ORF">DYB34_013456</name>
</gene>
<name>A0A3R6W3J4_APHAT</name>
<dbReference type="PANTHER" id="PTHR21343:SF10">
    <property type="entry name" value="DRTGG DOMAIN-CONTAINING PROTEIN"/>
    <property type="match status" value="1"/>
</dbReference>
<comment type="caution">
    <text evidence="2">The sequence shown here is derived from an EMBL/GenBank/DDBJ whole genome shotgun (WGS) entry which is preliminary data.</text>
</comment>
<dbReference type="Pfam" id="PF13500">
    <property type="entry name" value="AAA_26"/>
    <property type="match status" value="1"/>
</dbReference>
<dbReference type="EMBL" id="QUTB01002196">
    <property type="protein sequence ID" value="RHY73576.1"/>
    <property type="molecule type" value="Genomic_DNA"/>
</dbReference>